<evidence type="ECO:0000256" key="1">
    <source>
        <dbReference type="ARBA" id="ARBA00022679"/>
    </source>
</evidence>
<dbReference type="PROSITE" id="PS51186">
    <property type="entry name" value="GNAT"/>
    <property type="match status" value="1"/>
</dbReference>
<organism evidence="4 5">
    <name type="scientific">Agromyces seonyuensis</name>
    <dbReference type="NCBI Taxonomy" id="2662446"/>
    <lineage>
        <taxon>Bacteria</taxon>
        <taxon>Bacillati</taxon>
        <taxon>Actinomycetota</taxon>
        <taxon>Actinomycetes</taxon>
        <taxon>Micrococcales</taxon>
        <taxon>Microbacteriaceae</taxon>
        <taxon>Agromyces</taxon>
    </lineage>
</organism>
<feature type="domain" description="N-acetyltransferase" evidence="3">
    <location>
        <begin position="4"/>
        <end position="163"/>
    </location>
</feature>
<gene>
    <name evidence="4" type="ORF">GB864_17100</name>
</gene>
<accession>A0A6I4P6K9</accession>
<keyword evidence="1 4" id="KW-0808">Transferase</keyword>
<dbReference type="InterPro" id="IPR016181">
    <property type="entry name" value="Acyl_CoA_acyltransferase"/>
</dbReference>
<evidence type="ECO:0000313" key="5">
    <source>
        <dbReference type="Proteomes" id="UP000438182"/>
    </source>
</evidence>
<evidence type="ECO:0000259" key="3">
    <source>
        <dbReference type="PROSITE" id="PS51186"/>
    </source>
</evidence>
<comment type="caution">
    <text evidence="4">The sequence shown here is derived from an EMBL/GenBank/DDBJ whole genome shotgun (WGS) entry which is preliminary data.</text>
</comment>
<evidence type="ECO:0000256" key="2">
    <source>
        <dbReference type="ARBA" id="ARBA00023315"/>
    </source>
</evidence>
<proteinExistence type="predicted"/>
<dbReference type="Proteomes" id="UP000438182">
    <property type="component" value="Unassembled WGS sequence"/>
</dbReference>
<keyword evidence="2" id="KW-0012">Acyltransferase</keyword>
<dbReference type="AlphaFoldDB" id="A0A6I4P6K9"/>
<name>A0A6I4P6K9_9MICO</name>
<dbReference type="SUPFAM" id="SSF55729">
    <property type="entry name" value="Acyl-CoA N-acyltransferases (Nat)"/>
    <property type="match status" value="1"/>
</dbReference>
<dbReference type="Gene3D" id="3.40.630.30">
    <property type="match status" value="1"/>
</dbReference>
<keyword evidence="5" id="KW-1185">Reference proteome</keyword>
<dbReference type="InterPro" id="IPR000182">
    <property type="entry name" value="GNAT_dom"/>
</dbReference>
<dbReference type="InterPro" id="IPR050832">
    <property type="entry name" value="Bact_Acetyltransf"/>
</dbReference>
<reference evidence="4 5" key="1">
    <citation type="submission" date="2019-12" db="EMBL/GenBank/DDBJ databases">
        <authorList>
            <person name="Kim Y.S."/>
        </authorList>
    </citation>
    <scope>NUCLEOTIDE SEQUENCE [LARGE SCALE GENOMIC DNA]</scope>
    <source>
        <strain evidence="4 5">MMS17-SY077</strain>
    </source>
</reference>
<dbReference type="PANTHER" id="PTHR43877">
    <property type="entry name" value="AMINOALKYLPHOSPHONATE N-ACETYLTRANSFERASE-RELATED-RELATED"/>
    <property type="match status" value="1"/>
</dbReference>
<dbReference type="GO" id="GO:0016747">
    <property type="term" value="F:acyltransferase activity, transferring groups other than amino-acyl groups"/>
    <property type="evidence" value="ECO:0007669"/>
    <property type="project" value="InterPro"/>
</dbReference>
<sequence>MEAVSIRQAVPSDGPFLADMVVEAANWRPEIARPRVSILGDPVYASYISGWQRPADRGVVAMSADGEAIGAAWYRIFPADAPVHGHVERGVPELIIGVRPMWRAQGVGRALLRRLIVEAGAAGYARIGLSVEHGNFAQGLYRAEGFEHHVDTGDRDTMVRILR</sequence>
<evidence type="ECO:0000313" key="4">
    <source>
        <dbReference type="EMBL" id="MWC00260.1"/>
    </source>
</evidence>
<protein>
    <submittedName>
        <fullName evidence="4">GNAT family N-acetyltransferase</fullName>
    </submittedName>
</protein>
<dbReference type="CDD" id="cd04301">
    <property type="entry name" value="NAT_SF"/>
    <property type="match status" value="1"/>
</dbReference>
<dbReference type="Pfam" id="PF00583">
    <property type="entry name" value="Acetyltransf_1"/>
    <property type="match status" value="1"/>
</dbReference>
<dbReference type="RefSeq" id="WP_160426899.1">
    <property type="nucleotide sequence ID" value="NZ_WSTA01000117.1"/>
</dbReference>
<dbReference type="EMBL" id="WSTA01000117">
    <property type="protein sequence ID" value="MWC00260.1"/>
    <property type="molecule type" value="Genomic_DNA"/>
</dbReference>